<feature type="non-terminal residue" evidence="1">
    <location>
        <position position="98"/>
    </location>
</feature>
<proteinExistence type="predicted"/>
<accession>A0ACC5ZCU4</accession>
<reference evidence="1" key="1">
    <citation type="submission" date="2020-02" db="EMBL/GenBank/DDBJ databases">
        <title>Genome sequencing of the panga catfish, Pangasius djambal.</title>
        <authorList>
            <person name="Wen M."/>
            <person name="Zahm M."/>
            <person name="Roques C."/>
            <person name="Cabau C."/>
            <person name="Klopp C."/>
            <person name="Donnadieu C."/>
            <person name="Jouanno E."/>
            <person name="Avarre J.-C."/>
            <person name="Campet M."/>
            <person name="Ha T."/>
            <person name="Dugue R."/>
            <person name="Lampietro C."/>
            <person name="Louis A."/>
            <person name="Herpin A."/>
            <person name="Echchiki A."/>
            <person name="Berthelot C."/>
            <person name="Parey E."/>
            <person name="Roest-Crollius H."/>
            <person name="Braasch I."/>
            <person name="Postlethwait J.H."/>
            <person name="Bobe J."/>
            <person name="Montfort J."/>
            <person name="Bouchez O."/>
            <person name="Begum T."/>
            <person name="Schartl M."/>
            <person name="Gustiano R."/>
            <person name="Guiguen Y."/>
        </authorList>
    </citation>
    <scope>NUCLEOTIDE SEQUENCE</scope>
    <source>
        <strain evidence="1">Pdj_M5554</strain>
    </source>
</reference>
<gene>
    <name evidence="1" type="ORF">PDJAM_G00132840</name>
</gene>
<evidence type="ECO:0000313" key="2">
    <source>
        <dbReference type="Proteomes" id="UP000830395"/>
    </source>
</evidence>
<dbReference type="EMBL" id="CM040996">
    <property type="protein sequence ID" value="MCJ8745667.1"/>
    <property type="molecule type" value="Genomic_DNA"/>
</dbReference>
<evidence type="ECO:0000313" key="1">
    <source>
        <dbReference type="EMBL" id="MCJ8745667.1"/>
    </source>
</evidence>
<sequence length="98" mass="11002">MNETAPTNEVIILVLSTLGTSNTHYLSYNRSPVFDFMINNHGCHNSKSLIPLPTSIPTQVLTYSSYTLFSFYKRPQCHSLLSLVCSFGRISKPYLLGL</sequence>
<name>A0ACC5ZCU4_9TELE</name>
<comment type="caution">
    <text evidence="1">The sequence shown here is derived from an EMBL/GenBank/DDBJ whole genome shotgun (WGS) entry which is preliminary data.</text>
</comment>
<protein>
    <submittedName>
        <fullName evidence="1">Uncharacterized protein</fullName>
    </submittedName>
</protein>
<keyword evidence="2" id="KW-1185">Reference proteome</keyword>
<dbReference type="Proteomes" id="UP000830395">
    <property type="component" value="Chromosome 22"/>
</dbReference>
<organism evidence="1 2">
    <name type="scientific">Pangasius djambal</name>
    <dbReference type="NCBI Taxonomy" id="1691987"/>
    <lineage>
        <taxon>Eukaryota</taxon>
        <taxon>Metazoa</taxon>
        <taxon>Chordata</taxon>
        <taxon>Craniata</taxon>
        <taxon>Vertebrata</taxon>
        <taxon>Euteleostomi</taxon>
        <taxon>Actinopterygii</taxon>
        <taxon>Neopterygii</taxon>
        <taxon>Teleostei</taxon>
        <taxon>Ostariophysi</taxon>
        <taxon>Siluriformes</taxon>
        <taxon>Pangasiidae</taxon>
        <taxon>Pangasius</taxon>
    </lineage>
</organism>